<dbReference type="EMBL" id="KV426319">
    <property type="protein sequence ID" value="KZV82507.1"/>
    <property type="molecule type" value="Genomic_DNA"/>
</dbReference>
<dbReference type="InterPro" id="IPR051610">
    <property type="entry name" value="GPI/OXD"/>
</dbReference>
<dbReference type="AlphaFoldDB" id="A0A165CI12"/>
<keyword evidence="3" id="KW-0464">Manganese</keyword>
<feature type="binding site" evidence="3">
    <location>
        <position position="23"/>
    </location>
    <ligand>
        <name>Mn(2+)</name>
        <dbReference type="ChEBI" id="CHEBI:29035"/>
        <label>1</label>
    </ligand>
</feature>
<name>A0A165CI12_EXIGL</name>
<feature type="binding site" evidence="3">
    <location>
        <position position="29"/>
    </location>
    <ligand>
        <name>Mn(2+)</name>
        <dbReference type="ChEBI" id="CHEBI:29035"/>
        <label>1</label>
    </ligand>
</feature>
<feature type="binding site" evidence="3">
    <location>
        <position position="207"/>
    </location>
    <ligand>
        <name>Mn(2+)</name>
        <dbReference type="ChEBI" id="CHEBI:29035"/>
        <label>2</label>
    </ligand>
</feature>
<organism evidence="5 6">
    <name type="scientific">Exidia glandulosa HHB12029</name>
    <dbReference type="NCBI Taxonomy" id="1314781"/>
    <lineage>
        <taxon>Eukaryota</taxon>
        <taxon>Fungi</taxon>
        <taxon>Dikarya</taxon>
        <taxon>Basidiomycota</taxon>
        <taxon>Agaricomycotina</taxon>
        <taxon>Agaricomycetes</taxon>
        <taxon>Auriculariales</taxon>
        <taxon>Exidiaceae</taxon>
        <taxon>Exidia</taxon>
    </lineage>
</organism>
<feature type="binding site" evidence="3">
    <location>
        <position position="205"/>
    </location>
    <ligand>
        <name>Mn(2+)</name>
        <dbReference type="ChEBI" id="CHEBI:29035"/>
        <label>2</label>
    </ligand>
</feature>
<reference evidence="5 6" key="1">
    <citation type="journal article" date="2016" name="Mol. Biol. Evol.">
        <title>Comparative Genomics of Early-Diverging Mushroom-Forming Fungi Provides Insights into the Origins of Lignocellulose Decay Capabilities.</title>
        <authorList>
            <person name="Nagy L.G."/>
            <person name="Riley R."/>
            <person name="Tritt A."/>
            <person name="Adam C."/>
            <person name="Daum C."/>
            <person name="Floudas D."/>
            <person name="Sun H."/>
            <person name="Yadav J.S."/>
            <person name="Pangilinan J."/>
            <person name="Larsson K.H."/>
            <person name="Matsuura K."/>
            <person name="Barry K."/>
            <person name="Labutti K."/>
            <person name="Kuo R."/>
            <person name="Ohm R.A."/>
            <person name="Bhattacharya S.S."/>
            <person name="Shirouzu T."/>
            <person name="Yoshinaga Y."/>
            <person name="Martin F.M."/>
            <person name="Grigoriev I.V."/>
            <person name="Hibbett D.S."/>
        </authorList>
    </citation>
    <scope>NUCLEOTIDE SEQUENCE [LARGE SCALE GENOMIC DNA]</scope>
    <source>
        <strain evidence="5 6">HHB12029</strain>
    </source>
</reference>
<evidence type="ECO:0000259" key="4">
    <source>
        <dbReference type="SMART" id="SM00835"/>
    </source>
</evidence>
<feature type="domain" description="Cupin type-1" evidence="4">
    <location>
        <begin position="1"/>
        <end position="124"/>
    </location>
</feature>
<dbReference type="SMART" id="SM00835">
    <property type="entry name" value="Cupin_1"/>
    <property type="match status" value="2"/>
</dbReference>
<dbReference type="Proteomes" id="UP000077266">
    <property type="component" value="Unassembled WGS sequence"/>
</dbReference>
<feature type="binding site" evidence="3">
    <location>
        <position position="251"/>
    </location>
    <ligand>
        <name>Mn(2+)</name>
        <dbReference type="ChEBI" id="CHEBI:29035"/>
        <label>2</label>
    </ligand>
</feature>
<dbReference type="SUPFAM" id="SSF51182">
    <property type="entry name" value="RmlC-like cupins"/>
    <property type="match status" value="1"/>
</dbReference>
<feature type="binding site" evidence="3">
    <location>
        <position position="212"/>
    </location>
    <ligand>
        <name>Mn(2+)</name>
        <dbReference type="ChEBI" id="CHEBI:29035"/>
        <label>2</label>
    </ligand>
</feature>
<dbReference type="CDD" id="cd20305">
    <property type="entry name" value="cupin_OxDC_C"/>
    <property type="match status" value="1"/>
</dbReference>
<dbReference type="InterPro" id="IPR011051">
    <property type="entry name" value="RmlC_Cupin_sf"/>
</dbReference>
<dbReference type="InterPro" id="IPR014710">
    <property type="entry name" value="RmlC-like_jellyroll"/>
</dbReference>
<dbReference type="STRING" id="1314781.A0A165CI12"/>
<dbReference type="PANTHER" id="PTHR35848">
    <property type="entry name" value="OXALATE-BINDING PROTEIN"/>
    <property type="match status" value="1"/>
</dbReference>
<evidence type="ECO:0000256" key="3">
    <source>
        <dbReference type="PIRSR" id="PIRSR617774-2"/>
    </source>
</evidence>
<feature type="domain" description="Cupin type-1" evidence="4">
    <location>
        <begin position="160"/>
        <end position="301"/>
    </location>
</feature>
<feature type="active site" description="Proton donor" evidence="2">
    <location>
        <position position="265"/>
    </location>
</feature>
<sequence length="317" mass="34786">MPIADSIAGVNMRLEAGAVRELHWHSAAEWGYMLAGNATITAVDPQGRNYISDIQQGDIWYFPAGIPHSIQGLSGVNNQGCEFLLVFDDGDFSEDETFLVTDWMSHVPMEVLAKSLQLEQEALKEIPSEQLWIFPADTPPPAAEQAVKSPNGEVPQAFGFEFSKVKNTKVGGGTVKIVDTSTFPVSQTISAAEITVAPGGIRELHWHPSQDEWSFFIEGQARMTLFGAQSNARSFNYQPGDVGFVPHAFGHYVENIGNTTLRFLEIFKSPKYEDVSLTQWLALTPPALVKAHLHLSDASISKLSKEKAVVVAGDREE</sequence>
<evidence type="ECO:0000256" key="2">
    <source>
        <dbReference type="PIRSR" id="PIRSR617774-1"/>
    </source>
</evidence>
<proteinExistence type="predicted"/>
<dbReference type="Pfam" id="PF00190">
    <property type="entry name" value="Cupin_1"/>
    <property type="match status" value="2"/>
</dbReference>
<protein>
    <submittedName>
        <fullName evidence="5">Oxalate oxidase</fullName>
    </submittedName>
</protein>
<comment type="cofactor">
    <cofactor evidence="3">
        <name>Mn(2+)</name>
        <dbReference type="ChEBI" id="CHEBI:29035"/>
    </cofactor>
    <text evidence="3">Binds 2 manganese ions per subunit.</text>
</comment>
<keyword evidence="6" id="KW-1185">Reference proteome</keyword>
<dbReference type="InterPro" id="IPR017774">
    <property type="entry name" value="Bicupin_oxalate_deCO2ase/Oxase"/>
</dbReference>
<accession>A0A165CI12</accession>
<dbReference type="NCBIfam" id="TIGR03404">
    <property type="entry name" value="bicupin_oxalic"/>
    <property type="match status" value="1"/>
</dbReference>
<evidence type="ECO:0000313" key="5">
    <source>
        <dbReference type="EMBL" id="KZV82507.1"/>
    </source>
</evidence>
<gene>
    <name evidence="5" type="ORF">EXIGLDRAFT_684767</name>
</gene>
<evidence type="ECO:0000256" key="1">
    <source>
        <dbReference type="ARBA" id="ARBA00022723"/>
    </source>
</evidence>
<evidence type="ECO:0000313" key="6">
    <source>
        <dbReference type="Proteomes" id="UP000077266"/>
    </source>
</evidence>
<feature type="binding site" evidence="3">
    <location>
        <position position="68"/>
    </location>
    <ligand>
        <name>Mn(2+)</name>
        <dbReference type="ChEBI" id="CHEBI:29035"/>
        <label>1</label>
    </ligand>
</feature>
<dbReference type="InParanoid" id="A0A165CI12"/>
<dbReference type="InterPro" id="IPR006045">
    <property type="entry name" value="Cupin_1"/>
</dbReference>
<dbReference type="GO" id="GO:0033609">
    <property type="term" value="P:oxalate metabolic process"/>
    <property type="evidence" value="ECO:0007669"/>
    <property type="project" value="InterPro"/>
</dbReference>
<keyword evidence="1 3" id="KW-0479">Metal-binding</keyword>
<feature type="binding site" evidence="3">
    <location>
        <position position="25"/>
    </location>
    <ligand>
        <name>Mn(2+)</name>
        <dbReference type="ChEBI" id="CHEBI:29035"/>
        <label>1</label>
    </ligand>
</feature>
<dbReference type="GO" id="GO:0046872">
    <property type="term" value="F:metal ion binding"/>
    <property type="evidence" value="ECO:0007669"/>
    <property type="project" value="UniProtKB-KW"/>
</dbReference>
<dbReference type="Gene3D" id="2.60.120.10">
    <property type="entry name" value="Jelly Rolls"/>
    <property type="match status" value="2"/>
</dbReference>
<dbReference type="OrthoDB" id="10263073at2759"/>
<dbReference type="PANTHER" id="PTHR35848:SF9">
    <property type="entry name" value="SLL1358 PROTEIN"/>
    <property type="match status" value="1"/>
</dbReference>